<keyword evidence="2" id="KW-1185">Reference proteome</keyword>
<evidence type="ECO:0000313" key="2">
    <source>
        <dbReference type="Proteomes" id="UP001161391"/>
    </source>
</evidence>
<dbReference type="InterPro" id="IPR010342">
    <property type="entry name" value="DUF938"/>
</dbReference>
<dbReference type="Pfam" id="PF06080">
    <property type="entry name" value="DUF938"/>
    <property type="match status" value="1"/>
</dbReference>
<proteinExistence type="predicted"/>
<keyword evidence="1" id="KW-0808">Transferase</keyword>
<evidence type="ECO:0000313" key="1">
    <source>
        <dbReference type="EMBL" id="GLQ22779.1"/>
    </source>
</evidence>
<comment type="caution">
    <text evidence="1">The sequence shown here is derived from an EMBL/GenBank/DDBJ whole genome shotgun (WGS) entry which is preliminary data.</text>
</comment>
<keyword evidence="1" id="KW-0489">Methyltransferase</keyword>
<protein>
    <submittedName>
        <fullName evidence="1">SAM-dependent methyltransferase</fullName>
    </submittedName>
</protein>
<dbReference type="GO" id="GO:0032259">
    <property type="term" value="P:methylation"/>
    <property type="evidence" value="ECO:0007669"/>
    <property type="project" value="UniProtKB-KW"/>
</dbReference>
<reference evidence="1" key="2">
    <citation type="submission" date="2023-01" db="EMBL/GenBank/DDBJ databases">
        <title>Draft genome sequence of Algimonas ampicilliniresistens strain NBRC 108219.</title>
        <authorList>
            <person name="Sun Q."/>
            <person name="Mori K."/>
        </authorList>
    </citation>
    <scope>NUCLEOTIDE SEQUENCE</scope>
    <source>
        <strain evidence="1">NBRC 108219</strain>
    </source>
</reference>
<dbReference type="RefSeq" id="WP_284387505.1">
    <property type="nucleotide sequence ID" value="NZ_BSNK01000001.1"/>
</dbReference>
<dbReference type="Proteomes" id="UP001161391">
    <property type="component" value="Unassembled WGS sequence"/>
</dbReference>
<sequence>MTNTPIALEDRDRDGDRLFSPSAGRNKAIIADSLSAHLPPSARVLELGSGTGEHGAALGDLRPDVIWQYSDPDPGSRLSQAAWAQDGWPEPLDIDLTAPNWTADLGAFDTVFSANMIHIAPIEAAKGLASGAAALTDTVVLYGPFLFGPESAASNLDFDASLKRRNPHWGVRELDLVKHIFEDAGFNSLQSFGMPRNNHIVRLSKH</sequence>
<organism evidence="1 2">
    <name type="scientific">Algimonas ampicilliniresistens</name>
    <dbReference type="NCBI Taxonomy" id="1298735"/>
    <lineage>
        <taxon>Bacteria</taxon>
        <taxon>Pseudomonadati</taxon>
        <taxon>Pseudomonadota</taxon>
        <taxon>Alphaproteobacteria</taxon>
        <taxon>Maricaulales</taxon>
        <taxon>Robiginitomaculaceae</taxon>
        <taxon>Algimonas</taxon>
    </lineage>
</organism>
<dbReference type="PANTHER" id="PTHR20974">
    <property type="entry name" value="UPF0585 PROTEIN CG18661"/>
    <property type="match status" value="1"/>
</dbReference>
<accession>A0ABQ5V721</accession>
<name>A0ABQ5V721_9PROT</name>
<dbReference type="PANTHER" id="PTHR20974:SF0">
    <property type="entry name" value="UPF0585 PROTEIN CG18661"/>
    <property type="match status" value="1"/>
</dbReference>
<dbReference type="Gene3D" id="3.40.50.150">
    <property type="entry name" value="Vaccinia Virus protein VP39"/>
    <property type="match status" value="1"/>
</dbReference>
<dbReference type="EMBL" id="BSNK01000001">
    <property type="protein sequence ID" value="GLQ22779.1"/>
    <property type="molecule type" value="Genomic_DNA"/>
</dbReference>
<dbReference type="GO" id="GO:0008168">
    <property type="term" value="F:methyltransferase activity"/>
    <property type="evidence" value="ECO:0007669"/>
    <property type="project" value="UniProtKB-KW"/>
</dbReference>
<dbReference type="SUPFAM" id="SSF53335">
    <property type="entry name" value="S-adenosyl-L-methionine-dependent methyltransferases"/>
    <property type="match status" value="1"/>
</dbReference>
<reference evidence="1" key="1">
    <citation type="journal article" date="2014" name="Int. J. Syst. Evol. Microbiol.">
        <title>Complete genome of a new Firmicutes species belonging to the dominant human colonic microbiota ('Ruminococcus bicirculans') reveals two chromosomes and a selective capacity to utilize plant glucans.</title>
        <authorList>
            <consortium name="NISC Comparative Sequencing Program"/>
            <person name="Wegmann U."/>
            <person name="Louis P."/>
            <person name="Goesmann A."/>
            <person name="Henrissat B."/>
            <person name="Duncan S.H."/>
            <person name="Flint H.J."/>
        </authorList>
    </citation>
    <scope>NUCLEOTIDE SEQUENCE</scope>
    <source>
        <strain evidence="1">NBRC 108219</strain>
    </source>
</reference>
<dbReference type="InterPro" id="IPR029063">
    <property type="entry name" value="SAM-dependent_MTases_sf"/>
</dbReference>
<gene>
    <name evidence="1" type="ORF">GCM10007853_06530</name>
</gene>